<evidence type="ECO:0000313" key="4">
    <source>
        <dbReference type="EMBL" id="OXA49938.1"/>
    </source>
</evidence>
<dbReference type="GO" id="GO:0005615">
    <property type="term" value="C:extracellular space"/>
    <property type="evidence" value="ECO:0007669"/>
    <property type="project" value="TreeGrafter"/>
</dbReference>
<evidence type="ECO:0000313" key="5">
    <source>
        <dbReference type="Proteomes" id="UP000198287"/>
    </source>
</evidence>
<evidence type="ECO:0000256" key="1">
    <source>
        <dbReference type="ARBA" id="ARBA00022460"/>
    </source>
</evidence>
<comment type="caution">
    <text evidence="4">The sequence shown here is derived from an EMBL/GenBank/DDBJ whole genome shotgun (WGS) entry which is preliminary data.</text>
</comment>
<dbReference type="InterPro" id="IPR051217">
    <property type="entry name" value="Insect_Cuticle_Struc_Prot"/>
</dbReference>
<dbReference type="PROSITE" id="PS51155">
    <property type="entry name" value="CHIT_BIND_RR_2"/>
    <property type="match status" value="1"/>
</dbReference>
<reference evidence="4 5" key="1">
    <citation type="submission" date="2015-12" db="EMBL/GenBank/DDBJ databases">
        <title>The genome of Folsomia candida.</title>
        <authorList>
            <person name="Faddeeva A."/>
            <person name="Derks M.F."/>
            <person name="Anvar Y."/>
            <person name="Smit S."/>
            <person name="Van Straalen N."/>
            <person name="Roelofs D."/>
        </authorList>
    </citation>
    <scope>NUCLEOTIDE SEQUENCE [LARGE SCALE GENOMIC DNA]</scope>
    <source>
        <strain evidence="4 5">VU population</strain>
        <tissue evidence="4">Whole body</tissue>
    </source>
</reference>
<keyword evidence="5" id="KW-1185">Reference proteome</keyword>
<name>A0A226DY27_FOLCA</name>
<dbReference type="InterPro" id="IPR000618">
    <property type="entry name" value="Insect_cuticle"/>
</dbReference>
<dbReference type="Proteomes" id="UP000198287">
    <property type="component" value="Unassembled WGS sequence"/>
</dbReference>
<dbReference type="EMBL" id="LNIX01000009">
    <property type="protein sequence ID" value="OXA49938.1"/>
    <property type="molecule type" value="Genomic_DNA"/>
</dbReference>
<dbReference type="PRINTS" id="PR00947">
    <property type="entry name" value="CUTICLE"/>
</dbReference>
<feature type="signal peptide" evidence="3">
    <location>
        <begin position="1"/>
        <end position="20"/>
    </location>
</feature>
<dbReference type="PROSITE" id="PS00233">
    <property type="entry name" value="CHIT_BIND_RR_1"/>
    <property type="match status" value="1"/>
</dbReference>
<dbReference type="InterPro" id="IPR031311">
    <property type="entry name" value="CHIT_BIND_RR_consensus"/>
</dbReference>
<keyword evidence="1 2" id="KW-0193">Cuticle</keyword>
<dbReference type="PANTHER" id="PTHR12236:SF95">
    <property type="entry name" value="CUTICULAR PROTEIN 76BD, ISOFORM C-RELATED"/>
    <property type="match status" value="1"/>
</dbReference>
<gene>
    <name evidence="4" type="ORF">Fcan01_14972</name>
</gene>
<dbReference type="OMA" id="EKHASEW"/>
<dbReference type="OrthoDB" id="7789829at2759"/>
<organism evidence="4 5">
    <name type="scientific">Folsomia candida</name>
    <name type="common">Springtail</name>
    <dbReference type="NCBI Taxonomy" id="158441"/>
    <lineage>
        <taxon>Eukaryota</taxon>
        <taxon>Metazoa</taxon>
        <taxon>Ecdysozoa</taxon>
        <taxon>Arthropoda</taxon>
        <taxon>Hexapoda</taxon>
        <taxon>Collembola</taxon>
        <taxon>Entomobryomorpha</taxon>
        <taxon>Isotomoidea</taxon>
        <taxon>Isotomidae</taxon>
        <taxon>Proisotominae</taxon>
        <taxon>Folsomia</taxon>
    </lineage>
</organism>
<dbReference type="AlphaFoldDB" id="A0A226DY27"/>
<evidence type="ECO:0000256" key="3">
    <source>
        <dbReference type="SAM" id="SignalP"/>
    </source>
</evidence>
<feature type="chain" id="PRO_5013325147" evidence="3">
    <location>
        <begin position="21"/>
        <end position="102"/>
    </location>
</feature>
<proteinExistence type="predicted"/>
<dbReference type="GO" id="GO:0042302">
    <property type="term" value="F:structural constituent of cuticle"/>
    <property type="evidence" value="ECO:0007669"/>
    <property type="project" value="UniProtKB-UniRule"/>
</dbReference>
<evidence type="ECO:0000256" key="2">
    <source>
        <dbReference type="PROSITE-ProRule" id="PRU00497"/>
    </source>
</evidence>
<dbReference type="Pfam" id="PF00379">
    <property type="entry name" value="Chitin_bind_4"/>
    <property type="match status" value="1"/>
</dbReference>
<dbReference type="GO" id="GO:0031012">
    <property type="term" value="C:extracellular matrix"/>
    <property type="evidence" value="ECO:0007669"/>
    <property type="project" value="TreeGrafter"/>
</dbReference>
<sequence>MSSKIALALLVVMTVTVVYAGHVHHDEGWGWSHPKYKYSYGVKDSHTHDEKHASEWRDGGNVGGHYALREPDGTWRTVTYWADKGGFRAKVDRSHHHHGWSG</sequence>
<dbReference type="STRING" id="158441.A0A226DY27"/>
<accession>A0A226DY27</accession>
<dbReference type="PANTHER" id="PTHR12236">
    <property type="entry name" value="STRUCTURAL CONTITUENT OF CUTICLE"/>
    <property type="match status" value="1"/>
</dbReference>
<protein>
    <submittedName>
        <fullName evidence="4">Cuticle protein 8</fullName>
    </submittedName>
</protein>
<keyword evidence="3" id="KW-0732">Signal</keyword>